<dbReference type="EMBL" id="FNUC01000004">
    <property type="protein sequence ID" value="SEF16825.1"/>
    <property type="molecule type" value="Genomic_DNA"/>
</dbReference>
<gene>
    <name evidence="1" type="ORF">SAMN04488561_5557</name>
</gene>
<dbReference type="AlphaFoldDB" id="A0A1H5PSV0"/>
<protein>
    <submittedName>
        <fullName evidence="1">Uncharacterized protein</fullName>
    </submittedName>
</protein>
<keyword evidence="2" id="KW-1185">Reference proteome</keyword>
<evidence type="ECO:0000313" key="2">
    <source>
        <dbReference type="Proteomes" id="UP000181980"/>
    </source>
</evidence>
<reference evidence="2" key="1">
    <citation type="submission" date="2016-10" db="EMBL/GenBank/DDBJ databases">
        <authorList>
            <person name="Varghese N."/>
            <person name="Submissions S."/>
        </authorList>
    </citation>
    <scope>NUCLEOTIDE SEQUENCE [LARGE SCALE GENOMIC DNA]</scope>
    <source>
        <strain evidence="2">DSM 45237</strain>
    </source>
</reference>
<accession>A0A1H5PSV0</accession>
<name>A0A1H5PSV0_9ACTN</name>
<evidence type="ECO:0000313" key="1">
    <source>
        <dbReference type="EMBL" id="SEF16825.1"/>
    </source>
</evidence>
<sequence length="69" mass="7742">MRRLPAEVWLEDAGLARRVAIQNASGNRQIWQVLDLWHFGVEVTITLPDADQIAIADPADLQRIFMGDG</sequence>
<organism evidence="1 2">
    <name type="scientific">Jiangella alba</name>
    <dbReference type="NCBI Taxonomy" id="561176"/>
    <lineage>
        <taxon>Bacteria</taxon>
        <taxon>Bacillati</taxon>
        <taxon>Actinomycetota</taxon>
        <taxon>Actinomycetes</taxon>
        <taxon>Jiangellales</taxon>
        <taxon>Jiangellaceae</taxon>
        <taxon>Jiangella</taxon>
    </lineage>
</organism>
<dbReference type="Proteomes" id="UP000181980">
    <property type="component" value="Unassembled WGS sequence"/>
</dbReference>
<proteinExistence type="predicted"/>